<keyword evidence="6" id="KW-0963">Cytoplasm</keyword>
<evidence type="ECO:0000256" key="6">
    <source>
        <dbReference type="HAMAP-Rule" id="MF_01007"/>
    </source>
</evidence>
<evidence type="ECO:0000256" key="2">
    <source>
        <dbReference type="ARBA" id="ARBA00022552"/>
    </source>
</evidence>
<dbReference type="GO" id="GO:0032259">
    <property type="term" value="P:methylation"/>
    <property type="evidence" value="ECO:0007669"/>
    <property type="project" value="UniProtKB-KW"/>
</dbReference>
<keyword evidence="4 6" id="KW-0808">Transferase</keyword>
<dbReference type="InterPro" id="IPR023397">
    <property type="entry name" value="SAM-dep_MeTrfase_MraW_recog"/>
</dbReference>
<dbReference type="RefSeq" id="WP_307065441.1">
    <property type="nucleotide sequence ID" value="NZ_JAUSUP010000001.1"/>
</dbReference>
<sequence length="323" mass="37094">MFEHYSVLNNEAIKGLDIKEDGTYVDCTLGGAGHSKQIVEQLADEGKLIAFDQDDLAIEYAKEVMQGYENQVHYIKSNFVNLEEELNQLDVEEVDGIIFDLGVSSPQLDEGERGFSFHQDAPLDMRMDQASPLSAYQVVNEWAYEDLVRIFFKYGEEKFSKQVARQIEKKREEKPIETTLELVDIIKDAIPAAARRKGGHPGKRIFQAIRIAVNDELNVFQDALHQSARKLAIGGRLAVITFHSLEDRICKQAMKKWSTEPPIPKDIPLLPEQVQPPFKQITRKPIVPSEEEIEENRRSRSAKLRIVEKVKEWEEQYALDERR</sequence>
<dbReference type="InterPro" id="IPR002903">
    <property type="entry name" value="RsmH"/>
</dbReference>
<organism evidence="7 8">
    <name type="scientific">Alkalibacillus filiformis</name>
    <dbReference type="NCBI Taxonomy" id="200990"/>
    <lineage>
        <taxon>Bacteria</taxon>
        <taxon>Bacillati</taxon>
        <taxon>Bacillota</taxon>
        <taxon>Bacilli</taxon>
        <taxon>Bacillales</taxon>
        <taxon>Bacillaceae</taxon>
        <taxon>Alkalibacillus</taxon>
    </lineage>
</organism>
<evidence type="ECO:0000256" key="3">
    <source>
        <dbReference type="ARBA" id="ARBA00022603"/>
    </source>
</evidence>
<name>A0ABU0DQ17_9BACI</name>
<evidence type="ECO:0000256" key="5">
    <source>
        <dbReference type="ARBA" id="ARBA00022691"/>
    </source>
</evidence>
<dbReference type="NCBIfam" id="TIGR00006">
    <property type="entry name" value="16S rRNA (cytosine(1402)-N(4))-methyltransferase RsmH"/>
    <property type="match status" value="1"/>
</dbReference>
<feature type="binding site" evidence="6">
    <location>
        <position position="79"/>
    </location>
    <ligand>
        <name>S-adenosyl-L-methionine</name>
        <dbReference type="ChEBI" id="CHEBI:59789"/>
    </ligand>
</feature>
<dbReference type="PANTHER" id="PTHR11265">
    <property type="entry name" value="S-ADENOSYL-METHYLTRANSFERASE MRAW"/>
    <property type="match status" value="1"/>
</dbReference>
<accession>A0ABU0DQ17</accession>
<dbReference type="Gene3D" id="3.40.50.150">
    <property type="entry name" value="Vaccinia Virus protein VP39"/>
    <property type="match status" value="1"/>
</dbReference>
<dbReference type="EC" id="2.1.1.199" evidence="6"/>
<dbReference type="Gene3D" id="1.10.150.170">
    <property type="entry name" value="Putative methyltransferase TM0872, insert domain"/>
    <property type="match status" value="1"/>
</dbReference>
<comment type="function">
    <text evidence="6">Specifically methylates the N4 position of cytidine in position 1402 (C1402) of 16S rRNA.</text>
</comment>
<protein>
    <recommendedName>
        <fullName evidence="6">Ribosomal RNA small subunit methyltransferase H</fullName>
        <ecNumber evidence="6">2.1.1.199</ecNumber>
    </recommendedName>
    <alternativeName>
        <fullName evidence="6">16S rRNA m(4)C1402 methyltransferase</fullName>
    </alternativeName>
    <alternativeName>
        <fullName evidence="6">rRNA (cytosine-N(4)-)-methyltransferase RsmH</fullName>
    </alternativeName>
</protein>
<keyword evidence="3 6" id="KW-0489">Methyltransferase</keyword>
<dbReference type="GO" id="GO:0008168">
    <property type="term" value="F:methyltransferase activity"/>
    <property type="evidence" value="ECO:0007669"/>
    <property type="project" value="UniProtKB-KW"/>
</dbReference>
<keyword evidence="5 6" id="KW-0949">S-adenosyl-L-methionine</keyword>
<dbReference type="SUPFAM" id="SSF53335">
    <property type="entry name" value="S-adenosyl-L-methionine-dependent methyltransferases"/>
    <property type="match status" value="1"/>
</dbReference>
<feature type="binding site" evidence="6">
    <location>
        <position position="52"/>
    </location>
    <ligand>
        <name>S-adenosyl-L-methionine</name>
        <dbReference type="ChEBI" id="CHEBI:59789"/>
    </ligand>
</feature>
<proteinExistence type="inferred from homology"/>
<evidence type="ECO:0000313" key="7">
    <source>
        <dbReference type="EMBL" id="MDQ0350517.1"/>
    </source>
</evidence>
<keyword evidence="2 6" id="KW-0698">rRNA processing</keyword>
<feature type="binding site" evidence="6">
    <location>
        <position position="100"/>
    </location>
    <ligand>
        <name>S-adenosyl-L-methionine</name>
        <dbReference type="ChEBI" id="CHEBI:59789"/>
    </ligand>
</feature>
<dbReference type="SUPFAM" id="SSF81799">
    <property type="entry name" value="Putative methyltransferase TM0872, insert domain"/>
    <property type="match status" value="1"/>
</dbReference>
<dbReference type="PANTHER" id="PTHR11265:SF0">
    <property type="entry name" value="12S RRNA N4-METHYLCYTIDINE METHYLTRANSFERASE"/>
    <property type="match status" value="1"/>
</dbReference>
<keyword evidence="8" id="KW-1185">Reference proteome</keyword>
<comment type="similarity">
    <text evidence="1 6">Belongs to the methyltransferase superfamily. RsmH family.</text>
</comment>
<comment type="caution">
    <text evidence="7">The sequence shown here is derived from an EMBL/GenBank/DDBJ whole genome shotgun (WGS) entry which is preliminary data.</text>
</comment>
<evidence type="ECO:0000256" key="1">
    <source>
        <dbReference type="ARBA" id="ARBA00010396"/>
    </source>
</evidence>
<comment type="subcellular location">
    <subcellularLocation>
        <location evidence="6">Cytoplasm</location>
    </subcellularLocation>
</comment>
<dbReference type="Proteomes" id="UP001236723">
    <property type="component" value="Unassembled WGS sequence"/>
</dbReference>
<feature type="binding site" evidence="6">
    <location>
        <begin position="32"/>
        <end position="34"/>
    </location>
    <ligand>
        <name>S-adenosyl-L-methionine</name>
        <dbReference type="ChEBI" id="CHEBI:59789"/>
    </ligand>
</feature>
<dbReference type="PIRSF" id="PIRSF004486">
    <property type="entry name" value="MraW"/>
    <property type="match status" value="1"/>
</dbReference>
<dbReference type="HAMAP" id="MF_01007">
    <property type="entry name" value="16SrRNA_methyltr_H"/>
    <property type="match status" value="1"/>
</dbReference>
<comment type="catalytic activity">
    <reaction evidence="6">
        <text>cytidine(1402) in 16S rRNA + S-adenosyl-L-methionine = N(4)-methylcytidine(1402) in 16S rRNA + S-adenosyl-L-homocysteine + H(+)</text>
        <dbReference type="Rhea" id="RHEA:42928"/>
        <dbReference type="Rhea" id="RHEA-COMP:10286"/>
        <dbReference type="Rhea" id="RHEA-COMP:10287"/>
        <dbReference type="ChEBI" id="CHEBI:15378"/>
        <dbReference type="ChEBI" id="CHEBI:57856"/>
        <dbReference type="ChEBI" id="CHEBI:59789"/>
        <dbReference type="ChEBI" id="CHEBI:74506"/>
        <dbReference type="ChEBI" id="CHEBI:82748"/>
        <dbReference type="EC" id="2.1.1.199"/>
    </reaction>
</comment>
<gene>
    <name evidence="6" type="primary">rsmH</name>
    <name evidence="7" type="ORF">J2R98_000320</name>
</gene>
<feature type="binding site" evidence="6">
    <location>
        <position position="107"/>
    </location>
    <ligand>
        <name>S-adenosyl-L-methionine</name>
        <dbReference type="ChEBI" id="CHEBI:59789"/>
    </ligand>
</feature>
<dbReference type="EMBL" id="JAUSUP010000001">
    <property type="protein sequence ID" value="MDQ0350517.1"/>
    <property type="molecule type" value="Genomic_DNA"/>
</dbReference>
<dbReference type="Pfam" id="PF01795">
    <property type="entry name" value="Methyltransf_5"/>
    <property type="match status" value="1"/>
</dbReference>
<reference evidence="7 8" key="1">
    <citation type="submission" date="2023-07" db="EMBL/GenBank/DDBJ databases">
        <title>Genomic Encyclopedia of Type Strains, Phase IV (KMG-IV): sequencing the most valuable type-strain genomes for metagenomic binning, comparative biology and taxonomic classification.</title>
        <authorList>
            <person name="Goeker M."/>
        </authorList>
    </citation>
    <scope>NUCLEOTIDE SEQUENCE [LARGE SCALE GENOMIC DNA]</scope>
    <source>
        <strain evidence="7 8">DSM 15448</strain>
    </source>
</reference>
<evidence type="ECO:0000256" key="4">
    <source>
        <dbReference type="ARBA" id="ARBA00022679"/>
    </source>
</evidence>
<dbReference type="InterPro" id="IPR029063">
    <property type="entry name" value="SAM-dependent_MTases_sf"/>
</dbReference>
<evidence type="ECO:0000313" key="8">
    <source>
        <dbReference type="Proteomes" id="UP001236723"/>
    </source>
</evidence>